<dbReference type="RefSeq" id="WP_109838328.1">
    <property type="nucleotide sequence ID" value="NZ_QGKM01000043.1"/>
</dbReference>
<comment type="caution">
    <text evidence="1">The sequence shown here is derived from an EMBL/GenBank/DDBJ whole genome shotgun (WGS) entry which is preliminary data.</text>
</comment>
<accession>A0A317CH43</accession>
<name>A0A317CH43_9GAMM</name>
<reference evidence="1 2" key="1">
    <citation type="submission" date="2018-05" db="EMBL/GenBank/DDBJ databases">
        <title>Leucothrix arctica sp. nov., isolated from Arctic seawater.</title>
        <authorList>
            <person name="Choi A."/>
            <person name="Baek K."/>
        </authorList>
    </citation>
    <scope>NUCLEOTIDE SEQUENCE [LARGE SCALE GENOMIC DNA]</scope>
    <source>
        <strain evidence="1 2">JCM 18388</strain>
    </source>
</reference>
<evidence type="ECO:0000313" key="1">
    <source>
        <dbReference type="EMBL" id="PWQ95572.1"/>
    </source>
</evidence>
<dbReference type="Proteomes" id="UP000245539">
    <property type="component" value="Unassembled WGS sequence"/>
</dbReference>
<organism evidence="1 2">
    <name type="scientific">Leucothrix pacifica</name>
    <dbReference type="NCBI Taxonomy" id="1247513"/>
    <lineage>
        <taxon>Bacteria</taxon>
        <taxon>Pseudomonadati</taxon>
        <taxon>Pseudomonadota</taxon>
        <taxon>Gammaproteobacteria</taxon>
        <taxon>Thiotrichales</taxon>
        <taxon>Thiotrichaceae</taxon>
        <taxon>Leucothrix</taxon>
    </lineage>
</organism>
<proteinExistence type="predicted"/>
<protein>
    <submittedName>
        <fullName evidence="1">Uncharacterized protein</fullName>
    </submittedName>
</protein>
<sequence>MLVDDFVNGTLANPDIVEVEGTTGTGLDSFISLIYSDPGLNKRISTGDMRAGAAAADAMNQIIVEAIIQTGVAADADISQDDVRAISQYIQDNHYEAWLLHHGDDEDGEETGFHLVQSDGAKTRLLGKNAINKIADGIYHLGFGTNANGRRLIDEDGNKNASVKRIAEWLNAILAADLASGAFDATEQDQDEEIAQPTS</sequence>
<dbReference type="EMBL" id="QGKM01000043">
    <property type="protein sequence ID" value="PWQ95572.1"/>
    <property type="molecule type" value="Genomic_DNA"/>
</dbReference>
<evidence type="ECO:0000313" key="2">
    <source>
        <dbReference type="Proteomes" id="UP000245539"/>
    </source>
</evidence>
<dbReference type="OrthoDB" id="7828248at2"/>
<gene>
    <name evidence="1" type="ORF">DKW60_14230</name>
</gene>
<keyword evidence="2" id="KW-1185">Reference proteome</keyword>
<dbReference type="AlphaFoldDB" id="A0A317CH43"/>